<dbReference type="AlphaFoldDB" id="E6MHK4"/>
<evidence type="ECO:0000256" key="5">
    <source>
        <dbReference type="ARBA" id="ARBA00022801"/>
    </source>
</evidence>
<evidence type="ECO:0000256" key="4">
    <source>
        <dbReference type="ARBA" id="ARBA00022723"/>
    </source>
</evidence>
<sequence>MISIKSANEIKKMRAAGRLVGECHNMLRDRIKPGVTTMQLNDMAEKYFRDAGAYPTFLGYGGFPYAICASVNDEVVHGFPGDYALKEGDIIAIDLGATLDGYVGDAARTWGVGQISDEAQKLIDVTRESFFKGIAQAHVGNRLSDIGHAVQLYAEAAGFSVVRDYVGHGIGREMHEDPPVPNYGKPGHGPRLVKGMCLAIEPMVNIGGYDVHTLDNDWTVVTDDHSLAAHYENTITITGDGEPEILTLVD</sequence>
<evidence type="ECO:0000313" key="9">
    <source>
        <dbReference type="EMBL" id="EFV01435.1"/>
    </source>
</evidence>
<accession>E6MHK4</accession>
<protein>
    <recommendedName>
        <fullName evidence="6 7">Methionine aminopeptidase</fullName>
        <shortName evidence="6">MAP</shortName>
        <shortName evidence="6">MetAP</shortName>
        <ecNumber evidence="6 7">3.4.11.18</ecNumber>
    </recommendedName>
    <alternativeName>
        <fullName evidence="6">Peptidase M</fullName>
    </alternativeName>
</protein>
<feature type="binding site" evidence="6">
    <location>
        <position position="105"/>
    </location>
    <ligand>
        <name>a divalent metal cation</name>
        <dbReference type="ChEBI" id="CHEBI:60240"/>
        <label>1</label>
    </ligand>
</feature>
<dbReference type="PROSITE" id="PS00680">
    <property type="entry name" value="MAP_1"/>
    <property type="match status" value="1"/>
</dbReference>
<feature type="binding site" evidence="6">
    <location>
        <position position="175"/>
    </location>
    <ligand>
        <name>substrate</name>
    </ligand>
</feature>
<evidence type="ECO:0000313" key="10">
    <source>
        <dbReference type="Proteomes" id="UP000004754"/>
    </source>
</evidence>
<evidence type="ECO:0000259" key="8">
    <source>
        <dbReference type="Pfam" id="PF00557"/>
    </source>
</evidence>
<comment type="subunit">
    <text evidence="6">Monomer.</text>
</comment>
<keyword evidence="3 6" id="KW-0645">Protease</keyword>
<comment type="catalytic activity">
    <reaction evidence="6 7">
        <text>Release of N-terminal amino acids, preferentially methionine, from peptides and arylamides.</text>
        <dbReference type="EC" id="3.4.11.18"/>
    </reaction>
</comment>
<dbReference type="GO" id="GO:0046872">
    <property type="term" value="F:metal ion binding"/>
    <property type="evidence" value="ECO:0007669"/>
    <property type="project" value="UniProtKB-UniRule"/>
</dbReference>
<comment type="caution">
    <text evidence="9">The sequence shown here is derived from an EMBL/GenBank/DDBJ whole genome shotgun (WGS) entry which is preliminary data.</text>
</comment>
<keyword evidence="5 6" id="KW-0378">Hydrolase</keyword>
<dbReference type="InterPro" id="IPR000994">
    <property type="entry name" value="Pept_M24"/>
</dbReference>
<dbReference type="Proteomes" id="UP000004754">
    <property type="component" value="Unassembled WGS sequence"/>
</dbReference>
<dbReference type="NCBIfam" id="TIGR00500">
    <property type="entry name" value="met_pdase_I"/>
    <property type="match status" value="1"/>
</dbReference>
<feature type="binding site" evidence="6">
    <location>
        <position position="105"/>
    </location>
    <ligand>
        <name>a divalent metal cation</name>
        <dbReference type="ChEBI" id="CHEBI:60240"/>
        <label>2</label>
        <note>catalytic</note>
    </ligand>
</feature>
<evidence type="ECO:0000256" key="1">
    <source>
        <dbReference type="ARBA" id="ARBA00002521"/>
    </source>
</evidence>
<keyword evidence="10" id="KW-1185">Reference proteome</keyword>
<keyword evidence="4 6" id="KW-0479">Metal-binding</keyword>
<dbReference type="eggNOG" id="COG0024">
    <property type="taxonomic scope" value="Bacteria"/>
</dbReference>
<dbReference type="InterPro" id="IPR036005">
    <property type="entry name" value="Creatinase/aminopeptidase-like"/>
</dbReference>
<comment type="function">
    <text evidence="1 6">Removes the N-terminal methionine from nascent proteins. The N-terminal methionine is often cleaved when the second residue in the primary sequence is small and uncharged (Met-Ala-, Cys, Gly, Pro, Ser, Thr, or Val). Requires deformylation of the N(alpha)-formylated initiator methionine before it can be hydrolyzed.</text>
</comment>
<organism evidence="9 10">
    <name type="scientific">Pseudoramibacter alactolyticus ATCC 23263</name>
    <dbReference type="NCBI Taxonomy" id="887929"/>
    <lineage>
        <taxon>Bacteria</taxon>
        <taxon>Bacillati</taxon>
        <taxon>Bacillota</taxon>
        <taxon>Clostridia</taxon>
        <taxon>Eubacteriales</taxon>
        <taxon>Eubacteriaceae</taxon>
        <taxon>Pseudoramibacter</taxon>
    </lineage>
</organism>
<evidence type="ECO:0000256" key="3">
    <source>
        <dbReference type="ARBA" id="ARBA00022670"/>
    </source>
</evidence>
<dbReference type="PRINTS" id="PR00599">
    <property type="entry name" value="MAPEPTIDASE"/>
</dbReference>
<dbReference type="EMBL" id="AEQN01000019">
    <property type="protein sequence ID" value="EFV01435.1"/>
    <property type="molecule type" value="Genomic_DNA"/>
</dbReference>
<dbReference type="SUPFAM" id="SSF55920">
    <property type="entry name" value="Creatinase/aminopeptidase"/>
    <property type="match status" value="1"/>
</dbReference>
<feature type="binding site" evidence="6">
    <location>
        <position position="77"/>
    </location>
    <ligand>
        <name>substrate</name>
    </ligand>
</feature>
<comment type="similarity">
    <text evidence="6">Belongs to the peptidase M24A family. Methionine aminopeptidase type 1 subfamily.</text>
</comment>
<dbReference type="GO" id="GO:0004239">
    <property type="term" value="F:initiator methionyl aminopeptidase activity"/>
    <property type="evidence" value="ECO:0007669"/>
    <property type="project" value="UniProtKB-UniRule"/>
</dbReference>
<dbReference type="GO" id="GO:0006508">
    <property type="term" value="P:proteolysis"/>
    <property type="evidence" value="ECO:0007669"/>
    <property type="project" value="UniProtKB-KW"/>
</dbReference>
<gene>
    <name evidence="6 9" type="primary">map</name>
    <name evidence="9" type="ORF">HMP0721_1489</name>
</gene>
<dbReference type="OrthoDB" id="9802055at2"/>
<dbReference type="EC" id="3.4.11.18" evidence="6 7"/>
<feature type="binding site" evidence="6">
    <location>
        <position position="201"/>
    </location>
    <ligand>
        <name>a divalent metal cation</name>
        <dbReference type="ChEBI" id="CHEBI:60240"/>
        <label>2</label>
        <note>catalytic</note>
    </ligand>
</feature>
<proteinExistence type="inferred from homology"/>
<reference evidence="9 10" key="1">
    <citation type="submission" date="2010-12" db="EMBL/GenBank/DDBJ databases">
        <authorList>
            <person name="Muzny D."/>
            <person name="Qin X."/>
            <person name="Deng J."/>
            <person name="Jiang H."/>
            <person name="Liu Y."/>
            <person name="Qu J."/>
            <person name="Song X.-Z."/>
            <person name="Zhang L."/>
            <person name="Thornton R."/>
            <person name="Coyle M."/>
            <person name="Francisco L."/>
            <person name="Jackson L."/>
            <person name="Javaid M."/>
            <person name="Korchina V."/>
            <person name="Kovar C."/>
            <person name="Mata R."/>
            <person name="Mathew T."/>
            <person name="Ngo R."/>
            <person name="Nguyen L."/>
            <person name="Nguyen N."/>
            <person name="Okwuonu G."/>
            <person name="Ongeri F."/>
            <person name="Pham C."/>
            <person name="Simmons D."/>
            <person name="Wilczek-Boney K."/>
            <person name="Hale W."/>
            <person name="Jakkamsetti A."/>
            <person name="Pham P."/>
            <person name="Ruth R."/>
            <person name="San Lucas F."/>
            <person name="Warren J."/>
            <person name="Zhang J."/>
            <person name="Zhao Z."/>
            <person name="Zhou C."/>
            <person name="Zhu D."/>
            <person name="Lee S."/>
            <person name="Bess C."/>
            <person name="Blankenburg K."/>
            <person name="Forbes L."/>
            <person name="Fu Q."/>
            <person name="Gubbala S."/>
            <person name="Hirani K."/>
            <person name="Jayaseelan J.C."/>
            <person name="Lara F."/>
            <person name="Munidasa M."/>
            <person name="Palculict T."/>
            <person name="Patil S."/>
            <person name="Pu L.-L."/>
            <person name="Saada N."/>
            <person name="Tang L."/>
            <person name="Weissenberger G."/>
            <person name="Zhu Y."/>
            <person name="Hemphill L."/>
            <person name="Shang Y."/>
            <person name="Youmans B."/>
            <person name="Ayvaz T."/>
            <person name="Ross M."/>
            <person name="Santibanez J."/>
            <person name="Aqrawi P."/>
            <person name="Gross S."/>
            <person name="Joshi V."/>
            <person name="Fowler G."/>
            <person name="Nazareth L."/>
            <person name="Reid J."/>
            <person name="Worley K."/>
            <person name="Petrosino J."/>
            <person name="Highlander S."/>
            <person name="Gibbs R."/>
        </authorList>
    </citation>
    <scope>NUCLEOTIDE SEQUENCE [LARGE SCALE GENOMIC DNA]</scope>
    <source>
        <strain evidence="9 10">ATCC 23263</strain>
    </source>
</reference>
<dbReference type="PANTHER" id="PTHR43330:SF27">
    <property type="entry name" value="METHIONINE AMINOPEPTIDASE"/>
    <property type="match status" value="1"/>
</dbReference>
<dbReference type="RefSeq" id="WP_006598911.1">
    <property type="nucleotide sequence ID" value="NZ_GL622359.1"/>
</dbReference>
<feature type="domain" description="Peptidase M24" evidence="8">
    <location>
        <begin position="11"/>
        <end position="238"/>
    </location>
</feature>
<keyword evidence="2 6" id="KW-0031">Aminopeptidase</keyword>
<dbReference type="GO" id="GO:0005829">
    <property type="term" value="C:cytosol"/>
    <property type="evidence" value="ECO:0007669"/>
    <property type="project" value="TreeGrafter"/>
</dbReference>
<dbReference type="InterPro" id="IPR002467">
    <property type="entry name" value="Pept_M24A_MAP1"/>
</dbReference>
<feature type="binding site" evidence="6">
    <location>
        <position position="168"/>
    </location>
    <ligand>
        <name>a divalent metal cation</name>
        <dbReference type="ChEBI" id="CHEBI:60240"/>
        <label>2</label>
        <note>catalytic</note>
    </ligand>
</feature>
<evidence type="ECO:0000256" key="2">
    <source>
        <dbReference type="ARBA" id="ARBA00022438"/>
    </source>
</evidence>
<dbReference type="GO" id="GO:0070006">
    <property type="term" value="F:metalloaminopeptidase activity"/>
    <property type="evidence" value="ECO:0007669"/>
    <property type="project" value="UniProtKB-UniRule"/>
</dbReference>
<dbReference type="HOGENOM" id="CLU_015857_0_1_9"/>
<dbReference type="Pfam" id="PF00557">
    <property type="entry name" value="Peptidase_M24"/>
    <property type="match status" value="1"/>
</dbReference>
<dbReference type="Gene3D" id="3.90.230.10">
    <property type="entry name" value="Creatinase/methionine aminopeptidase superfamily"/>
    <property type="match status" value="1"/>
</dbReference>
<dbReference type="HAMAP" id="MF_01974">
    <property type="entry name" value="MetAP_1"/>
    <property type="match status" value="1"/>
</dbReference>
<evidence type="ECO:0000256" key="6">
    <source>
        <dbReference type="HAMAP-Rule" id="MF_01974"/>
    </source>
</evidence>
<dbReference type="PANTHER" id="PTHR43330">
    <property type="entry name" value="METHIONINE AMINOPEPTIDASE"/>
    <property type="match status" value="1"/>
</dbReference>
<comment type="cofactor">
    <cofactor evidence="6">
        <name>Co(2+)</name>
        <dbReference type="ChEBI" id="CHEBI:48828"/>
    </cofactor>
    <cofactor evidence="6">
        <name>Zn(2+)</name>
        <dbReference type="ChEBI" id="CHEBI:29105"/>
    </cofactor>
    <cofactor evidence="6">
        <name>Mn(2+)</name>
        <dbReference type="ChEBI" id="CHEBI:29035"/>
    </cofactor>
    <cofactor evidence="6">
        <name>Fe(2+)</name>
        <dbReference type="ChEBI" id="CHEBI:29033"/>
    </cofactor>
    <text evidence="6">Binds 2 divalent metal cations per subunit. Has a high-affinity and a low affinity metal-binding site. The true nature of the physiological cofactor is under debate. The enzyme is active with cobalt, zinc, manganese or divalent iron ions. Most likely, methionine aminopeptidases function as mononuclear Fe(2+)-metalloproteases under physiological conditions, and the catalytically relevant metal-binding site has been assigned to the histidine-containing high-affinity site.</text>
</comment>
<dbReference type="CDD" id="cd01086">
    <property type="entry name" value="MetAP1"/>
    <property type="match status" value="1"/>
</dbReference>
<dbReference type="STRING" id="887929.HMP0721_1489"/>
<dbReference type="InterPro" id="IPR001714">
    <property type="entry name" value="Pept_M24_MAP"/>
</dbReference>
<name>E6MHK4_9FIRM</name>
<feature type="binding site" evidence="6">
    <location>
        <position position="232"/>
    </location>
    <ligand>
        <name>a divalent metal cation</name>
        <dbReference type="ChEBI" id="CHEBI:60240"/>
        <label>1</label>
    </ligand>
</feature>
<feature type="binding site" evidence="6">
    <location>
        <position position="232"/>
    </location>
    <ligand>
        <name>a divalent metal cation</name>
        <dbReference type="ChEBI" id="CHEBI:60240"/>
        <label>2</label>
        <note>catalytic</note>
    </ligand>
</feature>
<feature type="binding site" evidence="6">
    <location>
        <position position="94"/>
    </location>
    <ligand>
        <name>a divalent metal cation</name>
        <dbReference type="ChEBI" id="CHEBI:60240"/>
        <label>1</label>
    </ligand>
</feature>
<evidence type="ECO:0000256" key="7">
    <source>
        <dbReference type="RuleBase" id="RU003653"/>
    </source>
</evidence>